<sequence length="248" mass="27431">MELVIDTHTHTLASGHAYSTIIENAAASKHKGLALLCTTDHAPSMPGAPHEWFFSNSRVLPRFIHDIGILRGCESNIMNVDGNIDLLAVTTPYLDWVIGSFHEPVFPPSSKQEHTQALLNVIKSGRVDALGHLGNPRYAFDIQSVLLCAKEHNVAIEVNNTSLTGIARVGSDIICDKIVEVGKEIGVYFTTGSDAHFCDDIAKFDHVIPLLEKHQIPEDKIITTSTSRFLNFLQLRGRQAIPEFEHLY</sequence>
<dbReference type="CDD" id="cd07437">
    <property type="entry name" value="PHP_HisPPase_Ycdx_like"/>
    <property type="match status" value="1"/>
</dbReference>
<feature type="binding site" evidence="4">
    <location>
        <position position="8"/>
    </location>
    <ligand>
        <name>Zn(2+)</name>
        <dbReference type="ChEBI" id="CHEBI:29105"/>
        <label>1</label>
    </ligand>
</feature>
<comment type="cofactor">
    <cofactor evidence="4">
        <name>Zn(2+)</name>
        <dbReference type="ChEBI" id="CHEBI:29105"/>
    </cofactor>
    <text evidence="4">Binds 3 Zn(2+) ions per subunit.</text>
</comment>
<proteinExistence type="inferred from homology"/>
<comment type="caution">
    <text evidence="6">The sequence shown here is derived from an EMBL/GenBank/DDBJ whole genome shotgun (WGS) entry which is preliminary data.</text>
</comment>
<feature type="binding site" evidence="4">
    <location>
        <position position="194"/>
    </location>
    <ligand>
        <name>Zn(2+)</name>
        <dbReference type="ChEBI" id="CHEBI:29105"/>
        <label>1</label>
    </ligand>
</feature>
<keyword evidence="3 4" id="KW-0862">Zinc</keyword>
<dbReference type="SUPFAM" id="SSF89550">
    <property type="entry name" value="PHP domain-like"/>
    <property type="match status" value="1"/>
</dbReference>
<feature type="binding site" evidence="4">
    <location>
        <position position="16"/>
    </location>
    <ligand>
        <name>Zn(2+)</name>
        <dbReference type="ChEBI" id="CHEBI:29105"/>
        <label>2</label>
    </ligand>
</feature>
<dbReference type="InterPro" id="IPR003141">
    <property type="entry name" value="Pol/His_phosphatase_N"/>
</dbReference>
<dbReference type="InterPro" id="IPR016195">
    <property type="entry name" value="Pol/histidinol_Pase-like"/>
</dbReference>
<dbReference type="RefSeq" id="WP_120033325.1">
    <property type="nucleotide sequence ID" value="NZ_QVMU01000017.1"/>
</dbReference>
<dbReference type="Pfam" id="PF02811">
    <property type="entry name" value="PHP"/>
    <property type="match status" value="1"/>
</dbReference>
<keyword evidence="7" id="KW-1185">Reference proteome</keyword>
<dbReference type="NCBIfam" id="NF006702">
    <property type="entry name" value="PRK09248.1"/>
    <property type="match status" value="1"/>
</dbReference>
<dbReference type="PANTHER" id="PTHR36928">
    <property type="entry name" value="PHOSPHATASE YCDX-RELATED"/>
    <property type="match status" value="1"/>
</dbReference>
<feature type="binding site" evidence="4">
    <location>
        <position position="196"/>
    </location>
    <ligand>
        <name>Zn(2+)</name>
        <dbReference type="ChEBI" id="CHEBI:29105"/>
        <label>2</label>
    </ligand>
</feature>
<feature type="binding site" evidence="4">
    <location>
        <position position="132"/>
    </location>
    <ligand>
        <name>Zn(2+)</name>
        <dbReference type="ChEBI" id="CHEBI:29105"/>
        <label>3</label>
    </ligand>
</feature>
<reference evidence="6 7" key="1">
    <citation type="submission" date="2018-08" db="EMBL/GenBank/DDBJ databases">
        <title>Vibrio isolated from the Eastern China Marginal Seas.</title>
        <authorList>
            <person name="Li Y."/>
        </authorList>
    </citation>
    <scope>NUCLEOTIDE SEQUENCE [LARGE SCALE GENOMIC DNA]</scope>
    <source>
        <strain evidence="6 7">BEI233</strain>
    </source>
</reference>
<feature type="binding site" evidence="4">
    <location>
        <position position="74"/>
    </location>
    <ligand>
        <name>Zn(2+)</name>
        <dbReference type="ChEBI" id="CHEBI:29105"/>
        <label>1</label>
    </ligand>
</feature>
<evidence type="ECO:0000313" key="7">
    <source>
        <dbReference type="Proteomes" id="UP000273252"/>
    </source>
</evidence>
<dbReference type="InterPro" id="IPR050243">
    <property type="entry name" value="PHP_phosphatase"/>
</dbReference>
<organism evidence="6 7">
    <name type="scientific">Vibrio sinensis</name>
    <dbReference type="NCBI Taxonomy" id="2302434"/>
    <lineage>
        <taxon>Bacteria</taxon>
        <taxon>Pseudomonadati</taxon>
        <taxon>Pseudomonadota</taxon>
        <taxon>Gammaproteobacteria</taxon>
        <taxon>Vibrionales</taxon>
        <taxon>Vibrionaceae</taxon>
        <taxon>Vibrio</taxon>
    </lineage>
</organism>
<keyword evidence="2 4" id="KW-0378">Hydrolase</keyword>
<dbReference type="Gene3D" id="3.20.20.140">
    <property type="entry name" value="Metal-dependent hydrolases"/>
    <property type="match status" value="1"/>
</dbReference>
<evidence type="ECO:0000256" key="4">
    <source>
        <dbReference type="HAMAP-Rule" id="MF_01561"/>
    </source>
</evidence>
<feature type="binding site" evidence="4">
    <location>
        <position position="41"/>
    </location>
    <ligand>
        <name>Zn(2+)</name>
        <dbReference type="ChEBI" id="CHEBI:29105"/>
        <label>2</label>
    </ligand>
</feature>
<dbReference type="SMART" id="SM00481">
    <property type="entry name" value="POLIIIAc"/>
    <property type="match status" value="1"/>
</dbReference>
<keyword evidence="1 4" id="KW-0479">Metal-binding</keyword>
<dbReference type="InterPro" id="IPR023710">
    <property type="entry name" value="Phosphatase_YcdX_put"/>
</dbReference>
<evidence type="ECO:0000313" key="6">
    <source>
        <dbReference type="EMBL" id="RJX68962.1"/>
    </source>
</evidence>
<dbReference type="HAMAP" id="MF_01561">
    <property type="entry name" value="YcdX_phosphat"/>
    <property type="match status" value="1"/>
</dbReference>
<dbReference type="GO" id="GO:0071978">
    <property type="term" value="P:bacterial-type flagellum-dependent swarming motility"/>
    <property type="evidence" value="ECO:0007669"/>
    <property type="project" value="TreeGrafter"/>
</dbReference>
<evidence type="ECO:0000256" key="2">
    <source>
        <dbReference type="ARBA" id="ARBA00022801"/>
    </source>
</evidence>
<dbReference type="GO" id="GO:0008270">
    <property type="term" value="F:zinc ion binding"/>
    <property type="evidence" value="ECO:0007669"/>
    <property type="project" value="UniProtKB-UniRule"/>
</dbReference>
<dbReference type="OrthoDB" id="9808747at2"/>
<protein>
    <submittedName>
        <fullName evidence="6">Phosphatase</fullName>
    </submittedName>
</protein>
<accession>A0A3A6QAW1</accession>
<evidence type="ECO:0000256" key="1">
    <source>
        <dbReference type="ARBA" id="ARBA00022723"/>
    </source>
</evidence>
<dbReference type="GO" id="GO:0016791">
    <property type="term" value="F:phosphatase activity"/>
    <property type="evidence" value="ECO:0007669"/>
    <property type="project" value="UniProtKB-UniRule"/>
</dbReference>
<evidence type="ECO:0000256" key="3">
    <source>
        <dbReference type="ARBA" id="ARBA00022833"/>
    </source>
</evidence>
<dbReference type="PANTHER" id="PTHR36928:SF1">
    <property type="entry name" value="PHOSPHATASE YCDX-RELATED"/>
    <property type="match status" value="1"/>
</dbReference>
<name>A0A3A6QAW1_9VIBR</name>
<gene>
    <name evidence="6" type="ORF">DZ860_16130</name>
</gene>
<dbReference type="InterPro" id="IPR004013">
    <property type="entry name" value="PHP_dom"/>
</dbReference>
<feature type="binding site" evidence="4">
    <location>
        <position position="102"/>
    </location>
    <ligand>
        <name>Zn(2+)</name>
        <dbReference type="ChEBI" id="CHEBI:29105"/>
        <label>3</label>
    </ligand>
</feature>
<evidence type="ECO:0000259" key="5">
    <source>
        <dbReference type="SMART" id="SM00481"/>
    </source>
</evidence>
<feature type="binding site" evidence="4">
    <location>
        <position position="10"/>
    </location>
    <ligand>
        <name>Zn(2+)</name>
        <dbReference type="ChEBI" id="CHEBI:29105"/>
        <label>1</label>
    </ligand>
</feature>
<dbReference type="AlphaFoldDB" id="A0A3A6QAW1"/>
<dbReference type="GO" id="GO:0005829">
    <property type="term" value="C:cytosol"/>
    <property type="evidence" value="ECO:0007669"/>
    <property type="project" value="TreeGrafter"/>
</dbReference>
<feature type="binding site" evidence="4">
    <location>
        <position position="74"/>
    </location>
    <ligand>
        <name>Zn(2+)</name>
        <dbReference type="ChEBI" id="CHEBI:29105"/>
        <label>3</label>
    </ligand>
</feature>
<comment type="similarity">
    <text evidence="4">Belongs to the PHP family.</text>
</comment>
<feature type="domain" description="Polymerase/histidinol phosphatase N-terminal" evidence="5">
    <location>
        <begin position="5"/>
        <end position="79"/>
    </location>
</feature>
<dbReference type="EMBL" id="QVMU01000017">
    <property type="protein sequence ID" value="RJX68962.1"/>
    <property type="molecule type" value="Genomic_DNA"/>
</dbReference>
<dbReference type="Proteomes" id="UP000273252">
    <property type="component" value="Unassembled WGS sequence"/>
</dbReference>